<dbReference type="EMBL" id="BTSY01000004">
    <property type="protein sequence ID" value="GMT25535.1"/>
    <property type="molecule type" value="Genomic_DNA"/>
</dbReference>
<reference evidence="1" key="1">
    <citation type="submission" date="2023-10" db="EMBL/GenBank/DDBJ databases">
        <title>Genome assembly of Pristionchus species.</title>
        <authorList>
            <person name="Yoshida K."/>
            <person name="Sommer R.J."/>
        </authorList>
    </citation>
    <scope>NUCLEOTIDE SEQUENCE</scope>
    <source>
        <strain evidence="1">RS5133</strain>
    </source>
</reference>
<feature type="non-terminal residue" evidence="1">
    <location>
        <position position="1"/>
    </location>
</feature>
<gene>
    <name evidence="1" type="ORF">PFISCL1PPCAC_16832</name>
</gene>
<accession>A0AAV5W133</accession>
<name>A0AAV5W133_9BILA</name>
<comment type="caution">
    <text evidence="1">The sequence shown here is derived from an EMBL/GenBank/DDBJ whole genome shotgun (WGS) entry which is preliminary data.</text>
</comment>
<evidence type="ECO:0000313" key="1">
    <source>
        <dbReference type="EMBL" id="GMT25535.1"/>
    </source>
</evidence>
<keyword evidence="2" id="KW-1185">Reference proteome</keyword>
<protein>
    <submittedName>
        <fullName evidence="1">Uncharacterized protein</fullName>
    </submittedName>
</protein>
<organism evidence="1 2">
    <name type="scientific">Pristionchus fissidentatus</name>
    <dbReference type="NCBI Taxonomy" id="1538716"/>
    <lineage>
        <taxon>Eukaryota</taxon>
        <taxon>Metazoa</taxon>
        <taxon>Ecdysozoa</taxon>
        <taxon>Nematoda</taxon>
        <taxon>Chromadorea</taxon>
        <taxon>Rhabditida</taxon>
        <taxon>Rhabditina</taxon>
        <taxon>Diplogasteromorpha</taxon>
        <taxon>Diplogasteroidea</taxon>
        <taxon>Neodiplogasteridae</taxon>
        <taxon>Pristionchus</taxon>
    </lineage>
</organism>
<evidence type="ECO:0000313" key="2">
    <source>
        <dbReference type="Proteomes" id="UP001432322"/>
    </source>
</evidence>
<proteinExistence type="predicted"/>
<dbReference type="Proteomes" id="UP001432322">
    <property type="component" value="Unassembled WGS sequence"/>
</dbReference>
<sequence length="91" mass="10290">DIKSARRLLSATVHGSSDSYLPKPDRLALIESISNITNTEIRFATTIELPPAGDCGERRFVNDYHVEEACDGPILFITHKNKERPKLTFKY</sequence>
<dbReference type="AlphaFoldDB" id="A0AAV5W133"/>